<dbReference type="CDD" id="cd04301">
    <property type="entry name" value="NAT_SF"/>
    <property type="match status" value="1"/>
</dbReference>
<dbReference type="RefSeq" id="WP_130345210.1">
    <property type="nucleotide sequence ID" value="NZ_SGWQ01000005.1"/>
</dbReference>
<dbReference type="InterPro" id="IPR000182">
    <property type="entry name" value="GNAT_dom"/>
</dbReference>
<evidence type="ECO:0000313" key="5">
    <source>
        <dbReference type="Proteomes" id="UP000294257"/>
    </source>
</evidence>
<dbReference type="SUPFAM" id="SSF55729">
    <property type="entry name" value="Acyl-CoA N-acyltransferases (Nat)"/>
    <property type="match status" value="1"/>
</dbReference>
<dbReference type="InterPro" id="IPR050769">
    <property type="entry name" value="NAT_camello-type"/>
</dbReference>
<dbReference type="AlphaFoldDB" id="A0A4Q7KMJ1"/>
<dbReference type="GO" id="GO:0008080">
    <property type="term" value="F:N-acetyltransferase activity"/>
    <property type="evidence" value="ECO:0007669"/>
    <property type="project" value="InterPro"/>
</dbReference>
<dbReference type="Pfam" id="PF12802">
    <property type="entry name" value="MarR_2"/>
    <property type="match status" value="1"/>
</dbReference>
<dbReference type="EMBL" id="SGWQ01000005">
    <property type="protein sequence ID" value="RZS37765.1"/>
    <property type="molecule type" value="Genomic_DNA"/>
</dbReference>
<name>A0A4Q7KMJ1_9PSEU</name>
<comment type="caution">
    <text evidence="4">The sequence shown here is derived from an EMBL/GenBank/DDBJ whole genome shotgun (WGS) entry which is preliminary data.</text>
</comment>
<feature type="domain" description="N-acetyltransferase" evidence="3">
    <location>
        <begin position="152"/>
        <end position="308"/>
    </location>
</feature>
<evidence type="ECO:0000313" key="4">
    <source>
        <dbReference type="EMBL" id="RZS37765.1"/>
    </source>
</evidence>
<dbReference type="InterPro" id="IPR036390">
    <property type="entry name" value="WH_DNA-bd_sf"/>
</dbReference>
<dbReference type="PROSITE" id="PS50995">
    <property type="entry name" value="HTH_MARR_2"/>
    <property type="match status" value="1"/>
</dbReference>
<dbReference type="SUPFAM" id="SSF46785">
    <property type="entry name" value="Winged helix' DNA-binding domain"/>
    <property type="match status" value="1"/>
</dbReference>
<dbReference type="PANTHER" id="PTHR13947:SF37">
    <property type="entry name" value="LD18367P"/>
    <property type="match status" value="1"/>
</dbReference>
<evidence type="ECO:0000259" key="2">
    <source>
        <dbReference type="PROSITE" id="PS50995"/>
    </source>
</evidence>
<proteinExistence type="predicted"/>
<sequence>MGSRDLRQRIDRVREFNRMYTRIVGALDEGLLDSPYSLTEARVLFELAQRDSVDVAELRRTLDLDGGYLSRLLARFDADGLVHRGKSTSDGRRQVVRLTPAGWRAFRKLDKASAAEVAELLSTVDDDGQRRLIEAMDVITARLGGRETPRTVVLRPLRAGDLGWVVQRHGELYAHEYGLDRGYEALIARIVSDYVDGHDADRESAWIAELDGEPAGSIFCVRKDDTTAKLRLLLVEPSVRGHGVGSRLVEQCLAFARDSGYTAIELWTIDVLAAARRIYERAGFTMVDEQPEKLFGTKVVGQTWRLDL</sequence>
<dbReference type="InterPro" id="IPR036388">
    <property type="entry name" value="WH-like_DNA-bd_sf"/>
</dbReference>
<dbReference type="Gene3D" id="3.40.630.30">
    <property type="match status" value="1"/>
</dbReference>
<dbReference type="OrthoDB" id="273614at2"/>
<gene>
    <name evidence="4" type="ORF">EV193_105323</name>
</gene>
<organism evidence="4 5">
    <name type="scientific">Herbihabitans rhizosphaerae</name>
    <dbReference type="NCBI Taxonomy" id="1872711"/>
    <lineage>
        <taxon>Bacteria</taxon>
        <taxon>Bacillati</taxon>
        <taxon>Actinomycetota</taxon>
        <taxon>Actinomycetes</taxon>
        <taxon>Pseudonocardiales</taxon>
        <taxon>Pseudonocardiaceae</taxon>
        <taxon>Herbihabitans</taxon>
    </lineage>
</organism>
<dbReference type="Pfam" id="PF00583">
    <property type="entry name" value="Acetyltransf_1"/>
    <property type="match status" value="1"/>
</dbReference>
<dbReference type="Gene3D" id="1.10.10.10">
    <property type="entry name" value="Winged helix-like DNA-binding domain superfamily/Winged helix DNA-binding domain"/>
    <property type="match status" value="1"/>
</dbReference>
<dbReference type="InterPro" id="IPR016181">
    <property type="entry name" value="Acyl_CoA_acyltransferase"/>
</dbReference>
<dbReference type="GO" id="GO:0003700">
    <property type="term" value="F:DNA-binding transcription factor activity"/>
    <property type="evidence" value="ECO:0007669"/>
    <property type="project" value="InterPro"/>
</dbReference>
<evidence type="ECO:0000256" key="1">
    <source>
        <dbReference type="ARBA" id="ARBA00022679"/>
    </source>
</evidence>
<dbReference type="InterPro" id="IPR000835">
    <property type="entry name" value="HTH_MarR-typ"/>
</dbReference>
<feature type="domain" description="HTH marR-type" evidence="2">
    <location>
        <begin position="1"/>
        <end position="141"/>
    </location>
</feature>
<accession>A0A4Q7KMJ1</accession>
<dbReference type="PROSITE" id="PS51186">
    <property type="entry name" value="GNAT"/>
    <property type="match status" value="1"/>
</dbReference>
<reference evidence="4 5" key="1">
    <citation type="submission" date="2019-02" db="EMBL/GenBank/DDBJ databases">
        <title>Genomic Encyclopedia of Type Strains, Phase IV (KMG-IV): sequencing the most valuable type-strain genomes for metagenomic binning, comparative biology and taxonomic classification.</title>
        <authorList>
            <person name="Goeker M."/>
        </authorList>
    </citation>
    <scope>NUCLEOTIDE SEQUENCE [LARGE SCALE GENOMIC DNA]</scope>
    <source>
        <strain evidence="4 5">DSM 101727</strain>
    </source>
</reference>
<dbReference type="PANTHER" id="PTHR13947">
    <property type="entry name" value="GNAT FAMILY N-ACETYLTRANSFERASE"/>
    <property type="match status" value="1"/>
</dbReference>
<dbReference type="Proteomes" id="UP000294257">
    <property type="component" value="Unassembled WGS sequence"/>
</dbReference>
<keyword evidence="1 4" id="KW-0808">Transferase</keyword>
<keyword evidence="5" id="KW-1185">Reference proteome</keyword>
<evidence type="ECO:0000259" key="3">
    <source>
        <dbReference type="PROSITE" id="PS51186"/>
    </source>
</evidence>
<protein>
    <submittedName>
        <fullName evidence="4">MarR family transcriptional regulator with acetyltransferase activity</fullName>
    </submittedName>
</protein>
<dbReference type="SMART" id="SM00347">
    <property type="entry name" value="HTH_MARR"/>
    <property type="match status" value="1"/>
</dbReference>